<proteinExistence type="predicted"/>
<reference evidence="2" key="1">
    <citation type="journal article" date="2017" name="Appl. Environ. Microbiol.">
        <title>Genomic analysis of Calderihabitans maritimus KKC1, a thermophilic hydrogenogenic carboxydotrophic bacterium isolated from marine sediment.</title>
        <authorList>
            <person name="Omae K."/>
            <person name="Yoneda Y."/>
            <person name="Fukuyama Y."/>
            <person name="Yoshida T."/>
            <person name="Sako Y."/>
        </authorList>
    </citation>
    <scope>NUCLEOTIDE SEQUENCE [LARGE SCALE GENOMIC DNA]</scope>
    <source>
        <strain evidence="2">KKC1</strain>
    </source>
</reference>
<comment type="caution">
    <text evidence="1">The sequence shown here is derived from an EMBL/GenBank/DDBJ whole genome shotgun (WGS) entry which is preliminary data.</text>
</comment>
<protein>
    <submittedName>
        <fullName evidence="1">Uncharacterized protein</fullName>
    </submittedName>
</protein>
<dbReference type="EMBL" id="BDGJ01000003">
    <property type="protein sequence ID" value="GAW90998.1"/>
    <property type="molecule type" value="Genomic_DNA"/>
</dbReference>
<evidence type="ECO:0000313" key="1">
    <source>
        <dbReference type="EMBL" id="GAW90998.1"/>
    </source>
</evidence>
<dbReference type="Proteomes" id="UP000197032">
    <property type="component" value="Unassembled WGS sequence"/>
</dbReference>
<dbReference type="AlphaFoldDB" id="A0A1Z5HNG3"/>
<name>A0A1Z5HNG3_9FIRM</name>
<sequence>MPLFFALYLKDGSIVVLLLSNLVYEAIKIFDTNIKKLSKSLIGQINITNIRLFMLAVGWMARFSG</sequence>
<gene>
    <name evidence="1" type="ORF">KKC1_01600</name>
</gene>
<organism evidence="1 2">
    <name type="scientific">Calderihabitans maritimus</name>
    <dbReference type="NCBI Taxonomy" id="1246530"/>
    <lineage>
        <taxon>Bacteria</taxon>
        <taxon>Bacillati</taxon>
        <taxon>Bacillota</taxon>
        <taxon>Clostridia</taxon>
        <taxon>Neomoorellales</taxon>
        <taxon>Calderihabitantaceae</taxon>
        <taxon>Calderihabitans</taxon>
    </lineage>
</organism>
<evidence type="ECO:0000313" key="2">
    <source>
        <dbReference type="Proteomes" id="UP000197032"/>
    </source>
</evidence>
<keyword evidence="2" id="KW-1185">Reference proteome</keyword>
<accession>A0A1Z5HNG3</accession>